<gene>
    <name evidence="2" type="ORF">BW737_001760</name>
</gene>
<evidence type="ECO:0000256" key="1">
    <source>
        <dbReference type="SAM" id="MobiDB-lite"/>
    </source>
</evidence>
<dbReference type="RefSeq" id="WP_086615823.1">
    <property type="nucleotide sequence ID" value="NZ_MTPX02000011.1"/>
</dbReference>
<feature type="region of interest" description="Disordered" evidence="1">
    <location>
        <begin position="33"/>
        <end position="63"/>
    </location>
</feature>
<dbReference type="EMBL" id="MTPX02000011">
    <property type="protein sequence ID" value="PHP53587.1"/>
    <property type="molecule type" value="Genomic_DNA"/>
</dbReference>
<organism evidence="2 3">
    <name type="scientific">Actinomyces ruminis</name>
    <dbReference type="NCBI Taxonomy" id="1937003"/>
    <lineage>
        <taxon>Bacteria</taxon>
        <taxon>Bacillati</taxon>
        <taxon>Actinomycetota</taxon>
        <taxon>Actinomycetes</taxon>
        <taxon>Actinomycetales</taxon>
        <taxon>Actinomycetaceae</taxon>
        <taxon>Actinomyces</taxon>
    </lineage>
</organism>
<accession>A0ABX4MHC6</accession>
<dbReference type="Proteomes" id="UP000194577">
    <property type="component" value="Unassembled WGS sequence"/>
</dbReference>
<feature type="compositionally biased region" description="Polar residues" evidence="1">
    <location>
        <begin position="44"/>
        <end position="56"/>
    </location>
</feature>
<protein>
    <submittedName>
        <fullName evidence="2">Uncharacterized protein</fullName>
    </submittedName>
</protein>
<evidence type="ECO:0000313" key="3">
    <source>
        <dbReference type="Proteomes" id="UP000194577"/>
    </source>
</evidence>
<evidence type="ECO:0000313" key="2">
    <source>
        <dbReference type="EMBL" id="PHP53587.1"/>
    </source>
</evidence>
<reference evidence="2 3" key="1">
    <citation type="submission" date="2017-10" db="EMBL/GenBank/DDBJ databases">
        <title>Draft genome sequence of cellulolytic Actinomyces sp CtC72 isolated from cattle rumen fluid.</title>
        <authorList>
            <person name="Joshi A.J."/>
            <person name="Vasudevan G."/>
            <person name="Lanjekar V.B."/>
            <person name="Hivarkar S."/>
            <person name="Engineer A."/>
            <person name="Pore S.D."/>
            <person name="Dhakephalkar P.K."/>
            <person name="Dagar S."/>
        </authorList>
    </citation>
    <scope>NUCLEOTIDE SEQUENCE [LARGE SCALE GENOMIC DNA]</scope>
    <source>
        <strain evidence="3">CtC72</strain>
    </source>
</reference>
<proteinExistence type="predicted"/>
<keyword evidence="3" id="KW-1185">Reference proteome</keyword>
<name>A0ABX4MHC6_9ACTO</name>
<sequence length="124" mass="13410">MPSSPTYDADDDDVRMVPNRKLEAIQAVKEHAQGSRLRLDSWEPASTTDSTSQHSGTFDAGLNDEVWTSPVADDYRTKIDAADSGTYEAIGDIVSGLTDAANAFYDAGLDMVPEDSALARWPLT</sequence>
<comment type="caution">
    <text evidence="2">The sequence shown here is derived from an EMBL/GenBank/DDBJ whole genome shotgun (WGS) entry which is preliminary data.</text>
</comment>